<keyword evidence="12" id="KW-0472">Membrane</keyword>
<gene>
    <name evidence="17" type="ORF">GGR38_001660</name>
</gene>
<evidence type="ECO:0000313" key="17">
    <source>
        <dbReference type="EMBL" id="MBB3954721.1"/>
    </source>
</evidence>
<keyword evidence="13" id="KW-0961">Cell wall biogenesis/degradation</keyword>
<dbReference type="GO" id="GO:0071972">
    <property type="term" value="F:peptidoglycan L,D-transpeptidase activity"/>
    <property type="evidence" value="ECO:0007669"/>
    <property type="project" value="TreeGrafter"/>
</dbReference>
<dbReference type="PANTHER" id="PTHR30627:SF2">
    <property type="entry name" value="PEPTIDOGLYCAN D,D-TRANSPEPTIDASE MRDA"/>
    <property type="match status" value="1"/>
</dbReference>
<evidence type="ECO:0000259" key="15">
    <source>
        <dbReference type="Pfam" id="PF00905"/>
    </source>
</evidence>
<evidence type="ECO:0000256" key="5">
    <source>
        <dbReference type="ARBA" id="ARBA00022645"/>
    </source>
</evidence>
<dbReference type="InterPro" id="IPR036138">
    <property type="entry name" value="PBP_dimer_sf"/>
</dbReference>
<dbReference type="EMBL" id="JACIDX010000005">
    <property type="protein sequence ID" value="MBB3954721.1"/>
    <property type="molecule type" value="Genomic_DNA"/>
</dbReference>
<dbReference type="GO" id="GO:0008658">
    <property type="term" value="F:penicillin binding"/>
    <property type="evidence" value="ECO:0007669"/>
    <property type="project" value="InterPro"/>
</dbReference>
<evidence type="ECO:0000256" key="12">
    <source>
        <dbReference type="ARBA" id="ARBA00023136"/>
    </source>
</evidence>
<feature type="region of interest" description="Disordered" evidence="14">
    <location>
        <begin position="637"/>
        <end position="696"/>
    </location>
</feature>
<dbReference type="SUPFAM" id="SSF56519">
    <property type="entry name" value="Penicillin binding protein dimerisation domain"/>
    <property type="match status" value="1"/>
</dbReference>
<dbReference type="Pfam" id="PF03717">
    <property type="entry name" value="PBP_dimer"/>
    <property type="match status" value="1"/>
</dbReference>
<evidence type="ECO:0000259" key="16">
    <source>
        <dbReference type="Pfam" id="PF03717"/>
    </source>
</evidence>
<dbReference type="GO" id="GO:0006508">
    <property type="term" value="P:proteolysis"/>
    <property type="evidence" value="ECO:0007669"/>
    <property type="project" value="UniProtKB-KW"/>
</dbReference>
<protein>
    <submittedName>
        <fullName evidence="17">Penicillin-binding protein 2</fullName>
    </submittedName>
</protein>
<keyword evidence="5" id="KW-0121">Carboxypeptidase</keyword>
<evidence type="ECO:0000256" key="14">
    <source>
        <dbReference type="SAM" id="MobiDB-lite"/>
    </source>
</evidence>
<dbReference type="Pfam" id="PF00905">
    <property type="entry name" value="Transpeptidase"/>
    <property type="match status" value="1"/>
</dbReference>
<name>A0A7W6CDW1_9SPHN</name>
<feature type="compositionally biased region" description="Basic and acidic residues" evidence="14">
    <location>
        <begin position="643"/>
        <end position="652"/>
    </location>
</feature>
<comment type="caution">
    <text evidence="17">The sequence shown here is derived from an EMBL/GenBank/DDBJ whole genome shotgun (WGS) entry which is preliminary data.</text>
</comment>
<evidence type="ECO:0000256" key="4">
    <source>
        <dbReference type="ARBA" id="ARBA00022519"/>
    </source>
</evidence>
<keyword evidence="10" id="KW-0573">Peptidoglycan synthesis</keyword>
<evidence type="ECO:0000256" key="9">
    <source>
        <dbReference type="ARBA" id="ARBA00022960"/>
    </source>
</evidence>
<dbReference type="GO" id="GO:0009252">
    <property type="term" value="P:peptidoglycan biosynthetic process"/>
    <property type="evidence" value="ECO:0007669"/>
    <property type="project" value="UniProtKB-KW"/>
</dbReference>
<dbReference type="GO" id="GO:0009002">
    <property type="term" value="F:serine-type D-Ala-D-Ala carboxypeptidase activity"/>
    <property type="evidence" value="ECO:0007669"/>
    <property type="project" value="InterPro"/>
</dbReference>
<evidence type="ECO:0000256" key="13">
    <source>
        <dbReference type="ARBA" id="ARBA00023316"/>
    </source>
</evidence>
<dbReference type="RefSeq" id="WP_183624421.1">
    <property type="nucleotide sequence ID" value="NZ_JACIDX010000005.1"/>
</dbReference>
<dbReference type="GO" id="GO:0071555">
    <property type="term" value="P:cell wall organization"/>
    <property type="evidence" value="ECO:0007669"/>
    <property type="project" value="UniProtKB-KW"/>
</dbReference>
<feature type="compositionally biased region" description="Low complexity" evidence="14">
    <location>
        <begin position="686"/>
        <end position="696"/>
    </location>
</feature>
<accession>A0A7W6CDW1</accession>
<evidence type="ECO:0000256" key="10">
    <source>
        <dbReference type="ARBA" id="ARBA00022984"/>
    </source>
</evidence>
<dbReference type="Proteomes" id="UP000548867">
    <property type="component" value="Unassembled WGS sequence"/>
</dbReference>
<evidence type="ECO:0000256" key="1">
    <source>
        <dbReference type="ARBA" id="ARBA00004167"/>
    </source>
</evidence>
<evidence type="ECO:0000256" key="3">
    <source>
        <dbReference type="ARBA" id="ARBA00022475"/>
    </source>
</evidence>
<keyword evidence="3" id="KW-1003">Cell membrane</keyword>
<dbReference type="InterPro" id="IPR001460">
    <property type="entry name" value="PCN-bd_Tpept"/>
</dbReference>
<dbReference type="InterPro" id="IPR012338">
    <property type="entry name" value="Beta-lactam/transpept-like"/>
</dbReference>
<dbReference type="PANTHER" id="PTHR30627">
    <property type="entry name" value="PEPTIDOGLYCAN D,D-TRANSPEPTIDASE"/>
    <property type="match status" value="1"/>
</dbReference>
<dbReference type="AlphaFoldDB" id="A0A7W6CDW1"/>
<evidence type="ECO:0000256" key="2">
    <source>
        <dbReference type="ARBA" id="ARBA00004236"/>
    </source>
</evidence>
<keyword evidence="11" id="KW-1133">Transmembrane helix</keyword>
<keyword evidence="18" id="KW-1185">Reference proteome</keyword>
<dbReference type="Gene3D" id="3.90.1310.10">
    <property type="entry name" value="Penicillin-binding protein 2a (Domain 2)"/>
    <property type="match status" value="1"/>
</dbReference>
<proteinExistence type="predicted"/>
<comment type="subcellular location">
    <subcellularLocation>
        <location evidence="2">Cell membrane</location>
    </subcellularLocation>
    <subcellularLocation>
        <location evidence="1">Membrane</location>
        <topology evidence="1">Single-pass membrane protein</topology>
    </subcellularLocation>
</comment>
<keyword evidence="8" id="KW-0378">Hydrolase</keyword>
<dbReference type="InterPro" id="IPR017790">
    <property type="entry name" value="Penicillin-binding_protein_2"/>
</dbReference>
<evidence type="ECO:0000256" key="8">
    <source>
        <dbReference type="ARBA" id="ARBA00022801"/>
    </source>
</evidence>
<dbReference type="InterPro" id="IPR050515">
    <property type="entry name" value="Beta-lactam/transpept"/>
</dbReference>
<dbReference type="NCBIfam" id="TIGR03423">
    <property type="entry name" value="pbp2_mrdA"/>
    <property type="match status" value="1"/>
</dbReference>
<dbReference type="SUPFAM" id="SSF56601">
    <property type="entry name" value="beta-lactamase/transpeptidase-like"/>
    <property type="match status" value="1"/>
</dbReference>
<dbReference type="Gene3D" id="3.40.710.10">
    <property type="entry name" value="DD-peptidase/beta-lactamase superfamily"/>
    <property type="match status" value="1"/>
</dbReference>
<evidence type="ECO:0000256" key="7">
    <source>
        <dbReference type="ARBA" id="ARBA00022692"/>
    </source>
</evidence>
<keyword evidence="4" id="KW-0997">Cell inner membrane</keyword>
<keyword evidence="9" id="KW-0133">Cell shape</keyword>
<feature type="domain" description="Penicillin-binding protein transpeptidase" evidence="15">
    <location>
        <begin position="271"/>
        <end position="591"/>
    </location>
</feature>
<organism evidence="17 18">
    <name type="scientific">Novosphingobium sediminicola</name>
    <dbReference type="NCBI Taxonomy" id="563162"/>
    <lineage>
        <taxon>Bacteria</taxon>
        <taxon>Pseudomonadati</taxon>
        <taxon>Pseudomonadota</taxon>
        <taxon>Alphaproteobacteria</taxon>
        <taxon>Sphingomonadales</taxon>
        <taxon>Sphingomonadaceae</taxon>
        <taxon>Novosphingobium</taxon>
    </lineage>
</organism>
<dbReference type="GO" id="GO:0008360">
    <property type="term" value="P:regulation of cell shape"/>
    <property type="evidence" value="ECO:0007669"/>
    <property type="project" value="UniProtKB-KW"/>
</dbReference>
<evidence type="ECO:0000256" key="6">
    <source>
        <dbReference type="ARBA" id="ARBA00022670"/>
    </source>
</evidence>
<keyword evidence="7" id="KW-0812">Transmembrane</keyword>
<evidence type="ECO:0000256" key="11">
    <source>
        <dbReference type="ARBA" id="ARBA00022989"/>
    </source>
</evidence>
<keyword evidence="6" id="KW-0645">Protease</keyword>
<dbReference type="GO" id="GO:0005886">
    <property type="term" value="C:plasma membrane"/>
    <property type="evidence" value="ECO:0007669"/>
    <property type="project" value="UniProtKB-SubCell"/>
</dbReference>
<sequence length="696" mass="75614">MAKRKKAPKLITPAMLRDSFDRRSMVVGVLQGGVGVLLATRMGYIALAESQKYQMMAESNRVNLSLIPPRRGWILDRDGQPIASNRADFRVDLIPDRVIEKEKTLEELAKVLGLDEIALQDVRDRLDKARGFQPVEAGSHLSWEQFAAISVRQPDMPGVVPQRSFSRYYPSGPCVGHLVGYVGAANAKDYEKEHNPLLITPGFKIGKDGLEKVYDQVLRGEPGARRTEVTASGKIVRDLETREDVPGKPIKLTVHAGLQEYASRRIGTESGACVVIDCLTGDILCFVSMPSFDPNSFTDGVGRLEWKMLSDDDHVPLRNKLLHGLYPPGSTVKPTVALAFLEAGLSPTASVNCSGGLRVGNRVFHCWNHHGHGSVDMAKGIYQSCDVYFYHFAQQIGMDQIAKTMRKIGYGQKFPMPFPSQSFGTVPDPAWKMKKYGKEWAIYDTVNATIGQGYVQVTPLQQAVIASRLASGKMLLPRLMHDDKIGTPASLDFPQEHLDLIHSAMNEMVNGRGTGARARIPIPGVQMAGKSGTAQVVGLNIGNGKGGLWRHRDHGHFICFAPFDKPRYACAVLVEHGGGSGAAMPIAKDVMTYMFDQQKAWDALAPLEAGWGGTPQQRQATKYRAYAAQYGVSAPAVQDSDEALARESEADARPTPQPIQSDAAPPAPEPIADDTPAPAPSPAPSATPSGTAGQHP</sequence>
<feature type="domain" description="Penicillin-binding protein dimerisation" evidence="16">
    <location>
        <begin position="67"/>
        <end position="238"/>
    </location>
</feature>
<reference evidence="17 18" key="1">
    <citation type="submission" date="2020-08" db="EMBL/GenBank/DDBJ databases">
        <title>Genomic Encyclopedia of Type Strains, Phase IV (KMG-IV): sequencing the most valuable type-strain genomes for metagenomic binning, comparative biology and taxonomic classification.</title>
        <authorList>
            <person name="Goeker M."/>
        </authorList>
    </citation>
    <scope>NUCLEOTIDE SEQUENCE [LARGE SCALE GENOMIC DNA]</scope>
    <source>
        <strain evidence="17 18">DSM 27057</strain>
    </source>
</reference>
<evidence type="ECO:0000313" key="18">
    <source>
        <dbReference type="Proteomes" id="UP000548867"/>
    </source>
</evidence>
<dbReference type="InterPro" id="IPR005311">
    <property type="entry name" value="PBP_dimer"/>
</dbReference>